<feature type="compositionally biased region" description="Low complexity" evidence="11">
    <location>
        <begin position="278"/>
        <end position="295"/>
    </location>
</feature>
<organism evidence="14 15">
    <name type="scientific">Coniochaeta ligniaria NRRL 30616</name>
    <dbReference type="NCBI Taxonomy" id="1408157"/>
    <lineage>
        <taxon>Eukaryota</taxon>
        <taxon>Fungi</taxon>
        <taxon>Dikarya</taxon>
        <taxon>Ascomycota</taxon>
        <taxon>Pezizomycotina</taxon>
        <taxon>Sordariomycetes</taxon>
        <taxon>Sordariomycetidae</taxon>
        <taxon>Coniochaetales</taxon>
        <taxon>Coniochaetaceae</taxon>
        <taxon>Coniochaeta</taxon>
    </lineage>
</organism>
<evidence type="ECO:0000313" key="14">
    <source>
        <dbReference type="EMBL" id="OIW22480.1"/>
    </source>
</evidence>
<dbReference type="Gene3D" id="1.10.10.10">
    <property type="entry name" value="Winged helix-like DNA-binding domain superfamily/Winged helix DNA-binding domain"/>
    <property type="match status" value="1"/>
</dbReference>
<evidence type="ECO:0000259" key="13">
    <source>
        <dbReference type="Pfam" id="PF21180"/>
    </source>
</evidence>
<dbReference type="GO" id="GO:0005524">
    <property type="term" value="F:ATP binding"/>
    <property type="evidence" value="ECO:0007669"/>
    <property type="project" value="InterPro"/>
</dbReference>
<keyword evidence="15" id="KW-1185">Reference proteome</keyword>
<dbReference type="CDD" id="cd00223">
    <property type="entry name" value="TOPRIM_TopoIIB_SPO"/>
    <property type="match status" value="1"/>
</dbReference>
<keyword evidence="6" id="KW-0460">Magnesium</keyword>
<dbReference type="GO" id="GO:0042138">
    <property type="term" value="P:meiotic DNA double-strand break formation"/>
    <property type="evidence" value="ECO:0007669"/>
    <property type="project" value="TreeGrafter"/>
</dbReference>
<dbReference type="AlphaFoldDB" id="A0A1J7IY05"/>
<dbReference type="Pfam" id="PF21180">
    <property type="entry name" value="TOP6A-Spo11_Toprim"/>
    <property type="match status" value="1"/>
</dbReference>
<keyword evidence="9 10" id="KW-0413">Isomerase</keyword>
<evidence type="ECO:0000256" key="10">
    <source>
        <dbReference type="PROSITE-ProRule" id="PRU01385"/>
    </source>
</evidence>
<dbReference type="InterPro" id="IPR013049">
    <property type="entry name" value="Spo11/TopoVI_A_N"/>
</dbReference>
<evidence type="ECO:0000256" key="4">
    <source>
        <dbReference type="ARBA" id="ARBA00012895"/>
    </source>
</evidence>
<name>A0A1J7IY05_9PEZI</name>
<dbReference type="GO" id="GO:0003918">
    <property type="term" value="F:DNA topoisomerase type II (double strand cut, ATP-hydrolyzing) activity"/>
    <property type="evidence" value="ECO:0007669"/>
    <property type="project" value="UniProtKB-UniRule"/>
</dbReference>
<dbReference type="InParanoid" id="A0A1J7IY05"/>
<evidence type="ECO:0000256" key="6">
    <source>
        <dbReference type="ARBA" id="ARBA00022842"/>
    </source>
</evidence>
<dbReference type="GO" id="GO:0003677">
    <property type="term" value="F:DNA binding"/>
    <property type="evidence" value="ECO:0007669"/>
    <property type="project" value="UniProtKB-UniRule"/>
</dbReference>
<evidence type="ECO:0000256" key="7">
    <source>
        <dbReference type="ARBA" id="ARBA00023029"/>
    </source>
</evidence>
<keyword evidence="5" id="KW-0479">Metal-binding</keyword>
<comment type="cofactor">
    <cofactor evidence="2">
        <name>Mg(2+)</name>
        <dbReference type="ChEBI" id="CHEBI:18420"/>
    </cofactor>
</comment>
<dbReference type="Pfam" id="PF04406">
    <property type="entry name" value="TP6A_N"/>
    <property type="match status" value="1"/>
</dbReference>
<dbReference type="PANTHER" id="PTHR10848">
    <property type="entry name" value="MEIOTIC RECOMBINATION PROTEIN SPO11"/>
    <property type="match status" value="1"/>
</dbReference>
<gene>
    <name evidence="14" type="ORF">CONLIGDRAFT_606753</name>
</gene>
<keyword evidence="8 10" id="KW-0238">DNA-binding</keyword>
<dbReference type="EMBL" id="KV875113">
    <property type="protein sequence ID" value="OIW22480.1"/>
    <property type="molecule type" value="Genomic_DNA"/>
</dbReference>
<dbReference type="InterPro" id="IPR002815">
    <property type="entry name" value="Spo11/TopoVI_A"/>
</dbReference>
<dbReference type="InterPro" id="IPR036078">
    <property type="entry name" value="Spo11/TopoVI_A_sf"/>
</dbReference>
<dbReference type="InterPro" id="IPR036388">
    <property type="entry name" value="WH-like_DNA-bd_sf"/>
</dbReference>
<feature type="region of interest" description="Disordered" evidence="11">
    <location>
        <begin position="278"/>
        <end position="337"/>
    </location>
</feature>
<evidence type="ECO:0000256" key="9">
    <source>
        <dbReference type="ARBA" id="ARBA00023235"/>
    </source>
</evidence>
<proteinExistence type="inferred from homology"/>
<accession>A0A1J7IY05</accession>
<reference evidence="14 15" key="1">
    <citation type="submission" date="2016-10" db="EMBL/GenBank/DDBJ databases">
        <title>Draft genome sequence of Coniochaeta ligniaria NRRL30616, a lignocellulolytic fungus for bioabatement of inhibitors in plant biomass hydrolysates.</title>
        <authorList>
            <consortium name="DOE Joint Genome Institute"/>
            <person name="Jimenez D.J."/>
            <person name="Hector R.E."/>
            <person name="Riley R."/>
            <person name="Sun H."/>
            <person name="Grigoriev I.V."/>
            <person name="Van Elsas J.D."/>
            <person name="Nichols N.N."/>
        </authorList>
    </citation>
    <scope>NUCLEOTIDE SEQUENCE [LARGE SCALE GENOMIC DNA]</scope>
    <source>
        <strain evidence="14 15">NRRL 30616</strain>
    </source>
</reference>
<evidence type="ECO:0000256" key="3">
    <source>
        <dbReference type="ARBA" id="ARBA00006559"/>
    </source>
</evidence>
<evidence type="ECO:0000313" key="15">
    <source>
        <dbReference type="Proteomes" id="UP000182658"/>
    </source>
</evidence>
<evidence type="ECO:0000256" key="2">
    <source>
        <dbReference type="ARBA" id="ARBA00001946"/>
    </source>
</evidence>
<dbReference type="EC" id="5.6.2.2" evidence="4"/>
<dbReference type="SUPFAM" id="SSF56726">
    <property type="entry name" value="DNA topoisomerase IV, alpha subunit"/>
    <property type="match status" value="1"/>
</dbReference>
<dbReference type="GO" id="GO:0000706">
    <property type="term" value="P:meiotic DNA double-strand break processing"/>
    <property type="evidence" value="ECO:0007669"/>
    <property type="project" value="TreeGrafter"/>
</dbReference>
<dbReference type="OrthoDB" id="5377392at2759"/>
<dbReference type="Gene3D" id="3.40.1360.10">
    <property type="match status" value="1"/>
</dbReference>
<dbReference type="InterPro" id="IPR034136">
    <property type="entry name" value="TOPRIM_Topo6A/Spo11"/>
</dbReference>
<dbReference type="PANTHER" id="PTHR10848:SF0">
    <property type="entry name" value="MEIOTIC RECOMBINATION PROTEIN SPO11"/>
    <property type="match status" value="1"/>
</dbReference>
<feature type="active site" description="O-(5'-phospho-DNA)-tyrosine intermediate" evidence="10">
    <location>
        <position position="92"/>
    </location>
</feature>
<feature type="domain" description="Topoisomerase 6 subunit A/Spo11 TOPRIM" evidence="13">
    <location>
        <begin position="175"/>
        <end position="293"/>
    </location>
</feature>
<sequence length="399" mass="43824">METIFESIFDDLANGASNLSIPYRSRTATARSRLLPDAHDSSAAGVRPDGLVTFPGRTPHEANKFASLLRILEISREAIATGTVITKRNIYYQNTDLFKHQRVVDSLVDDLAFTLGVGRDDLNIVAAAKGLIAGPVTLTMRNNSVIPCGLSHESGTLIPTPKLIRKIDFGLTAWILVIEKEATFRTLAAAGYHTKSLAGHGILLTGKGFPDLATRSFLNIIHSARPHMPMYALVDYDPDGLSIVRTYQVGSSSLFHEADTIAPELRWLGIRSDQILPSTQSTETSASTQSSQETSDGSGHEPSIAERSGDELSQLNRTPRPMHNRNAPLEALSQLTPRDRRMAISMLQGISQEQRVGDTDGLDQMRELQMMLMLNIKAEIQAVDNLGDITHWLDERLCE</sequence>
<dbReference type="Proteomes" id="UP000182658">
    <property type="component" value="Unassembled WGS sequence"/>
</dbReference>
<evidence type="ECO:0000256" key="8">
    <source>
        <dbReference type="ARBA" id="ARBA00023125"/>
    </source>
</evidence>
<protein>
    <recommendedName>
        <fullName evidence="4">DNA topoisomerase (ATP-hydrolyzing)</fullName>
        <ecNumber evidence="4">5.6.2.2</ecNumber>
    </recommendedName>
</protein>
<dbReference type="STRING" id="1408157.A0A1J7IY05"/>
<dbReference type="PROSITE" id="PS52041">
    <property type="entry name" value="TOPO_IIB"/>
    <property type="match status" value="1"/>
</dbReference>
<evidence type="ECO:0000259" key="12">
    <source>
        <dbReference type="Pfam" id="PF04406"/>
    </source>
</evidence>
<keyword evidence="7 10" id="KW-0799">Topoisomerase</keyword>
<evidence type="ECO:0000256" key="1">
    <source>
        <dbReference type="ARBA" id="ARBA00000185"/>
    </source>
</evidence>
<dbReference type="GO" id="GO:0000228">
    <property type="term" value="C:nuclear chromosome"/>
    <property type="evidence" value="ECO:0007669"/>
    <property type="project" value="TreeGrafter"/>
</dbReference>
<feature type="domain" description="Spo11/DNA topoisomerase VI subunit A N-terminal" evidence="12">
    <location>
        <begin position="64"/>
        <end position="124"/>
    </location>
</feature>
<comment type="similarity">
    <text evidence="3 10">Belongs to the TOP6A family.</text>
</comment>
<dbReference type="FunCoup" id="A0A1J7IY05">
    <property type="interactions" value="781"/>
</dbReference>
<evidence type="ECO:0000256" key="11">
    <source>
        <dbReference type="SAM" id="MobiDB-lite"/>
    </source>
</evidence>
<dbReference type="GO" id="GO:0007131">
    <property type="term" value="P:reciprocal meiotic recombination"/>
    <property type="evidence" value="ECO:0007669"/>
    <property type="project" value="TreeGrafter"/>
</dbReference>
<dbReference type="PRINTS" id="PR01550">
    <property type="entry name" value="TOP6AFAMILY"/>
</dbReference>
<comment type="catalytic activity">
    <reaction evidence="1 10">
        <text>ATP-dependent breakage, passage and rejoining of double-stranded DNA.</text>
        <dbReference type="EC" id="5.6.2.2"/>
    </reaction>
</comment>
<evidence type="ECO:0000256" key="5">
    <source>
        <dbReference type="ARBA" id="ARBA00022723"/>
    </source>
</evidence>
<dbReference type="GO" id="GO:0046872">
    <property type="term" value="F:metal ion binding"/>
    <property type="evidence" value="ECO:0007669"/>
    <property type="project" value="UniProtKB-KW"/>
</dbReference>